<evidence type="ECO:0000256" key="3">
    <source>
        <dbReference type="ARBA" id="ARBA00022676"/>
    </source>
</evidence>
<dbReference type="InterPro" id="IPR038731">
    <property type="entry name" value="RgtA/B/C-like"/>
</dbReference>
<dbReference type="Pfam" id="PF13231">
    <property type="entry name" value="PMT_2"/>
    <property type="match status" value="1"/>
</dbReference>
<evidence type="ECO:0000313" key="11">
    <source>
        <dbReference type="Proteomes" id="UP001501496"/>
    </source>
</evidence>
<evidence type="ECO:0000256" key="6">
    <source>
        <dbReference type="ARBA" id="ARBA00022989"/>
    </source>
</evidence>
<keyword evidence="5 8" id="KW-0812">Transmembrane</keyword>
<feature type="transmembrane region" description="Helical" evidence="8">
    <location>
        <begin position="79"/>
        <end position="106"/>
    </location>
</feature>
<accession>A0ABP8C7X7</accession>
<keyword evidence="11" id="KW-1185">Reference proteome</keyword>
<feature type="transmembrane region" description="Helical" evidence="8">
    <location>
        <begin position="408"/>
        <end position="428"/>
    </location>
</feature>
<dbReference type="Proteomes" id="UP001501496">
    <property type="component" value="Unassembled WGS sequence"/>
</dbReference>
<evidence type="ECO:0000256" key="7">
    <source>
        <dbReference type="ARBA" id="ARBA00023136"/>
    </source>
</evidence>
<dbReference type="PANTHER" id="PTHR33908:SF3">
    <property type="entry name" value="UNDECAPRENYL PHOSPHATE-ALPHA-4-AMINO-4-DEOXY-L-ARABINOSE ARABINOSYL TRANSFERASE"/>
    <property type="match status" value="1"/>
</dbReference>
<evidence type="ECO:0000259" key="9">
    <source>
        <dbReference type="Pfam" id="PF13231"/>
    </source>
</evidence>
<evidence type="ECO:0000313" key="10">
    <source>
        <dbReference type="EMBL" id="GAA4235307.1"/>
    </source>
</evidence>
<organism evidence="10 11">
    <name type="scientific">Postechiella marina</name>
    <dbReference type="NCBI Taxonomy" id="943941"/>
    <lineage>
        <taxon>Bacteria</taxon>
        <taxon>Pseudomonadati</taxon>
        <taxon>Bacteroidota</taxon>
        <taxon>Flavobacteriia</taxon>
        <taxon>Flavobacteriales</taxon>
        <taxon>Flavobacteriaceae</taxon>
        <taxon>Postechiella</taxon>
    </lineage>
</organism>
<dbReference type="RefSeq" id="WP_344787723.1">
    <property type="nucleotide sequence ID" value="NZ_BAABCA010000003.1"/>
</dbReference>
<feature type="transmembrane region" description="Helical" evidence="8">
    <location>
        <begin position="351"/>
        <end position="370"/>
    </location>
</feature>
<feature type="domain" description="Glycosyltransferase RgtA/B/C/D-like" evidence="9">
    <location>
        <begin position="64"/>
        <end position="224"/>
    </location>
</feature>
<evidence type="ECO:0000256" key="8">
    <source>
        <dbReference type="SAM" id="Phobius"/>
    </source>
</evidence>
<dbReference type="InterPro" id="IPR050297">
    <property type="entry name" value="LipidA_mod_glycosyltrf_83"/>
</dbReference>
<dbReference type="PANTHER" id="PTHR33908">
    <property type="entry name" value="MANNOSYLTRANSFERASE YKCB-RELATED"/>
    <property type="match status" value="1"/>
</dbReference>
<evidence type="ECO:0000256" key="2">
    <source>
        <dbReference type="ARBA" id="ARBA00022475"/>
    </source>
</evidence>
<feature type="transmembrane region" description="Helical" evidence="8">
    <location>
        <begin position="165"/>
        <end position="194"/>
    </location>
</feature>
<keyword evidence="6 8" id="KW-1133">Transmembrane helix</keyword>
<sequence length="529" mass="60408">MATYIHKHKDLFLVFLGSIILCLIGSGAYPIYILDEAKNAEAAREMLSKTEFIVPTFNNILRTDKPPLHYYFMMLGYKIFGIGAFGARFFSGIFGALTILTSYFYIAKFASKHLARVFTILCWSSIFFIQEFHLAVPDPYLIFFISIGLWLFFDFFNTKSKTALWFMYVAFALGTLTKGPVAVALPGLICLLFLISKKKLNLKELLSYKPLIGLSILLVISLPWYIAVHIETAGAWTKGFFLDHNLNRFGSKMEGHGGIFLITWAFVLLGLMPFSFFVFYAFKHAYTLRKENTLLLFSTIVSIVFIVFFSISGTKLPNYTMPCYPFLALTIATTLKDVYQSGKKNNHITTVIILITILAIALPIASKFALLQDKTLKTVSNVAYWLIPTSVITSIGAYFYFYNKLKKAFLTIAIGWIIIAPILFLAIYPQLTTQNPVEKAQSLIKNKKHIVAYKRFDAAFPINFQKTFKIIKTQEEITSFFNQFPNGYLLTNDRKISPLENRSDIYKFFEGKALFESHTTRIYKKKTNK</sequence>
<feature type="transmembrane region" description="Helical" evidence="8">
    <location>
        <begin position="294"/>
        <end position="313"/>
    </location>
</feature>
<evidence type="ECO:0000256" key="1">
    <source>
        <dbReference type="ARBA" id="ARBA00004651"/>
    </source>
</evidence>
<feature type="transmembrane region" description="Helical" evidence="8">
    <location>
        <begin position="12"/>
        <end position="32"/>
    </location>
</feature>
<proteinExistence type="predicted"/>
<keyword evidence="7 8" id="KW-0472">Membrane</keyword>
<feature type="transmembrane region" description="Helical" evidence="8">
    <location>
        <begin position="259"/>
        <end position="282"/>
    </location>
</feature>
<keyword evidence="3" id="KW-0328">Glycosyltransferase</keyword>
<feature type="transmembrane region" description="Helical" evidence="8">
    <location>
        <begin position="382"/>
        <end position="401"/>
    </location>
</feature>
<feature type="transmembrane region" description="Helical" evidence="8">
    <location>
        <begin position="134"/>
        <end position="153"/>
    </location>
</feature>
<gene>
    <name evidence="10" type="ORF">GCM10022291_16820</name>
</gene>
<comment type="caution">
    <text evidence="10">The sequence shown here is derived from an EMBL/GenBank/DDBJ whole genome shotgun (WGS) entry which is preliminary data.</text>
</comment>
<dbReference type="EMBL" id="BAABCA010000003">
    <property type="protein sequence ID" value="GAA4235307.1"/>
    <property type="molecule type" value="Genomic_DNA"/>
</dbReference>
<comment type="subcellular location">
    <subcellularLocation>
        <location evidence="1">Cell membrane</location>
        <topology evidence="1">Multi-pass membrane protein</topology>
    </subcellularLocation>
</comment>
<feature type="transmembrane region" description="Helical" evidence="8">
    <location>
        <begin position="206"/>
        <end position="226"/>
    </location>
</feature>
<protein>
    <submittedName>
        <fullName evidence="10">Glycosyltransferase family 39 protein</fullName>
    </submittedName>
</protein>
<keyword evidence="4" id="KW-0808">Transferase</keyword>
<name>A0ABP8C7X7_9FLAO</name>
<reference evidence="11" key="1">
    <citation type="journal article" date="2019" name="Int. J. Syst. Evol. Microbiol.">
        <title>The Global Catalogue of Microorganisms (GCM) 10K type strain sequencing project: providing services to taxonomists for standard genome sequencing and annotation.</title>
        <authorList>
            <consortium name="The Broad Institute Genomics Platform"/>
            <consortium name="The Broad Institute Genome Sequencing Center for Infectious Disease"/>
            <person name="Wu L."/>
            <person name="Ma J."/>
        </authorList>
    </citation>
    <scope>NUCLEOTIDE SEQUENCE [LARGE SCALE GENOMIC DNA]</scope>
    <source>
        <strain evidence="11">JCM 17630</strain>
    </source>
</reference>
<evidence type="ECO:0000256" key="5">
    <source>
        <dbReference type="ARBA" id="ARBA00022692"/>
    </source>
</evidence>
<keyword evidence="2" id="KW-1003">Cell membrane</keyword>
<evidence type="ECO:0000256" key="4">
    <source>
        <dbReference type="ARBA" id="ARBA00022679"/>
    </source>
</evidence>